<keyword evidence="2 4" id="KW-0472">Membrane</keyword>
<keyword evidence="8" id="KW-1185">Reference proteome</keyword>
<name>A0A3L9YDF4_9RHOB</name>
<dbReference type="InterPro" id="IPR006664">
    <property type="entry name" value="OMP_bac"/>
</dbReference>
<feature type="signal peptide" evidence="5">
    <location>
        <begin position="1"/>
        <end position="23"/>
    </location>
</feature>
<dbReference type="RefSeq" id="WP_121896625.1">
    <property type="nucleotide sequence ID" value="NZ_RCNT01000001.1"/>
</dbReference>
<evidence type="ECO:0000259" key="6">
    <source>
        <dbReference type="PROSITE" id="PS51123"/>
    </source>
</evidence>
<dbReference type="Proteomes" id="UP000281343">
    <property type="component" value="Unassembled WGS sequence"/>
</dbReference>
<evidence type="ECO:0000256" key="5">
    <source>
        <dbReference type="SAM" id="SignalP"/>
    </source>
</evidence>
<dbReference type="PANTHER" id="PTHR30329">
    <property type="entry name" value="STATOR ELEMENT OF FLAGELLAR MOTOR COMPLEX"/>
    <property type="match status" value="1"/>
</dbReference>
<evidence type="ECO:0000313" key="7">
    <source>
        <dbReference type="EMBL" id="RMA44036.1"/>
    </source>
</evidence>
<evidence type="ECO:0000256" key="2">
    <source>
        <dbReference type="ARBA" id="ARBA00023136"/>
    </source>
</evidence>
<dbReference type="PROSITE" id="PS51123">
    <property type="entry name" value="OMPA_2"/>
    <property type="match status" value="1"/>
</dbReference>
<keyword evidence="3" id="KW-0998">Cell outer membrane</keyword>
<dbReference type="Pfam" id="PF00691">
    <property type="entry name" value="OmpA"/>
    <property type="match status" value="1"/>
</dbReference>
<gene>
    <name evidence="7" type="ORF">D9R08_03765</name>
</gene>
<dbReference type="InterPro" id="IPR036737">
    <property type="entry name" value="OmpA-like_sf"/>
</dbReference>
<dbReference type="PRINTS" id="PR01021">
    <property type="entry name" value="OMPADOMAIN"/>
</dbReference>
<evidence type="ECO:0000256" key="3">
    <source>
        <dbReference type="ARBA" id="ARBA00023237"/>
    </source>
</evidence>
<dbReference type="EMBL" id="RCNT01000001">
    <property type="protein sequence ID" value="RMA44036.1"/>
    <property type="molecule type" value="Genomic_DNA"/>
</dbReference>
<accession>A0A3L9YDF4</accession>
<reference evidence="7 8" key="1">
    <citation type="submission" date="2018-10" db="EMBL/GenBank/DDBJ databases">
        <authorList>
            <person name="Jung H.S."/>
            <person name="Jeon C.O."/>
        </authorList>
    </citation>
    <scope>NUCLEOTIDE SEQUENCE [LARGE SCALE GENOMIC DNA]</scope>
    <source>
        <strain evidence="7 8">MA-7-27</strain>
    </source>
</reference>
<dbReference type="InterPro" id="IPR050330">
    <property type="entry name" value="Bact_OuterMem_StrucFunc"/>
</dbReference>
<dbReference type="InterPro" id="IPR006665">
    <property type="entry name" value="OmpA-like"/>
</dbReference>
<dbReference type="PANTHER" id="PTHR30329:SF21">
    <property type="entry name" value="LIPOPROTEIN YIAD-RELATED"/>
    <property type="match status" value="1"/>
</dbReference>
<proteinExistence type="predicted"/>
<feature type="chain" id="PRO_5017942435" evidence="5">
    <location>
        <begin position="24"/>
        <end position="206"/>
    </location>
</feature>
<dbReference type="AlphaFoldDB" id="A0A3L9YDF4"/>
<dbReference type="GO" id="GO:0009279">
    <property type="term" value="C:cell outer membrane"/>
    <property type="evidence" value="ECO:0007669"/>
    <property type="project" value="UniProtKB-SubCell"/>
</dbReference>
<sequence>MAILTPAKYAVFALAALALAGCASTLDRQAGGRMDEGGFGNPTMNNVLVMSGQRSYVESLAERFAAEVPTTITFAFNSAQLDDAARTTLRRQATWIRQFPEVQFSVYGHTDLVGSQAYNHQLGLRRARAAVNYLVSQGISRSRLHALVSLGETQPIVATQGRERRNRRTVTEVSGFVQDNPMVLDGRYAAIVYRAYASGSAGAAEE</sequence>
<dbReference type="Gene3D" id="3.30.1330.60">
    <property type="entry name" value="OmpA-like domain"/>
    <property type="match status" value="1"/>
</dbReference>
<comment type="subcellular location">
    <subcellularLocation>
        <location evidence="1">Cell outer membrane</location>
    </subcellularLocation>
</comment>
<organism evidence="7 8">
    <name type="scientific">Rhodophyticola porphyridii</name>
    <dbReference type="NCBI Taxonomy" id="1852017"/>
    <lineage>
        <taxon>Bacteria</taxon>
        <taxon>Pseudomonadati</taxon>
        <taxon>Pseudomonadota</taxon>
        <taxon>Alphaproteobacteria</taxon>
        <taxon>Rhodobacterales</taxon>
        <taxon>Roseobacteraceae</taxon>
        <taxon>Rhodophyticola</taxon>
    </lineage>
</organism>
<evidence type="ECO:0000256" key="4">
    <source>
        <dbReference type="PROSITE-ProRule" id="PRU00473"/>
    </source>
</evidence>
<keyword evidence="5" id="KW-0732">Signal</keyword>
<protein>
    <submittedName>
        <fullName evidence="7">OmpA family protein</fullName>
    </submittedName>
</protein>
<evidence type="ECO:0000313" key="8">
    <source>
        <dbReference type="Proteomes" id="UP000281343"/>
    </source>
</evidence>
<dbReference type="OrthoDB" id="9810367at2"/>
<dbReference type="SUPFAM" id="SSF103088">
    <property type="entry name" value="OmpA-like"/>
    <property type="match status" value="1"/>
</dbReference>
<dbReference type="CDD" id="cd07185">
    <property type="entry name" value="OmpA_C-like"/>
    <property type="match status" value="1"/>
</dbReference>
<evidence type="ECO:0000256" key="1">
    <source>
        <dbReference type="ARBA" id="ARBA00004442"/>
    </source>
</evidence>
<comment type="caution">
    <text evidence="7">The sequence shown here is derived from an EMBL/GenBank/DDBJ whole genome shotgun (WGS) entry which is preliminary data.</text>
</comment>
<feature type="domain" description="OmpA-like" evidence="6">
    <location>
        <begin position="61"/>
        <end position="177"/>
    </location>
</feature>